<accession>A0A8S3TCJ8</accession>
<keyword evidence="1" id="KW-0812">Transmembrane</keyword>
<dbReference type="EMBL" id="CAJPWZ010001998">
    <property type="protein sequence ID" value="CAG2228553.1"/>
    <property type="molecule type" value="Genomic_DNA"/>
</dbReference>
<keyword evidence="1" id="KW-1133">Transmembrane helix</keyword>
<dbReference type="Proteomes" id="UP000683360">
    <property type="component" value="Unassembled WGS sequence"/>
</dbReference>
<evidence type="ECO:0000313" key="2">
    <source>
        <dbReference type="EMBL" id="CAG2228553.1"/>
    </source>
</evidence>
<comment type="caution">
    <text evidence="2">The sequence shown here is derived from an EMBL/GenBank/DDBJ whole genome shotgun (WGS) entry which is preliminary data.</text>
</comment>
<gene>
    <name evidence="2" type="ORF">MEDL_41499</name>
</gene>
<keyword evidence="3" id="KW-1185">Reference proteome</keyword>
<proteinExistence type="predicted"/>
<name>A0A8S3TCJ8_MYTED</name>
<dbReference type="AlphaFoldDB" id="A0A8S3TCJ8"/>
<organism evidence="2 3">
    <name type="scientific">Mytilus edulis</name>
    <name type="common">Blue mussel</name>
    <dbReference type="NCBI Taxonomy" id="6550"/>
    <lineage>
        <taxon>Eukaryota</taxon>
        <taxon>Metazoa</taxon>
        <taxon>Spiralia</taxon>
        <taxon>Lophotrochozoa</taxon>
        <taxon>Mollusca</taxon>
        <taxon>Bivalvia</taxon>
        <taxon>Autobranchia</taxon>
        <taxon>Pteriomorphia</taxon>
        <taxon>Mytilida</taxon>
        <taxon>Mytiloidea</taxon>
        <taxon>Mytilidae</taxon>
        <taxon>Mytilinae</taxon>
        <taxon>Mytilus</taxon>
    </lineage>
</organism>
<protein>
    <submittedName>
        <fullName evidence="2">Uncharacterized protein</fullName>
    </submittedName>
</protein>
<evidence type="ECO:0000313" key="3">
    <source>
        <dbReference type="Proteomes" id="UP000683360"/>
    </source>
</evidence>
<reference evidence="2" key="1">
    <citation type="submission" date="2021-03" db="EMBL/GenBank/DDBJ databases">
        <authorList>
            <person name="Bekaert M."/>
        </authorList>
    </citation>
    <scope>NUCLEOTIDE SEQUENCE</scope>
</reference>
<sequence>MNESVFANYDRLEVDVFNTAEESCLFIENNKSFELKCTNTTHACMKQKLSAKQQKRESHRFSNEVIGPESTKWLYVKVDDTTVAITPIYEKLDHVNGDRLYSSFQVSPISEENSNTCKFSLICSSLTKIANKRNSRMNWLCKVVKPVNDRTTESHGDTSIPFKDTNKESHGIPDYVFIVGGIVGVLVVTCIIAGVVLLRKRNCSEFRNTQMTSNDQVMPTVNSTYTPAWRSNKHESHHQAHLVNAPGGSNLSTTHAVYFDNRTDDKAIKLCPIQQPGIQANKHESNTYSHIRTTTDDSDDMYDHTVRNAVRNTCDDDYGVAHIRITEDDYNVSGTCHHPLTNKEDHVYT</sequence>
<evidence type="ECO:0000256" key="1">
    <source>
        <dbReference type="SAM" id="Phobius"/>
    </source>
</evidence>
<keyword evidence="1" id="KW-0472">Membrane</keyword>
<feature type="transmembrane region" description="Helical" evidence="1">
    <location>
        <begin position="175"/>
        <end position="198"/>
    </location>
</feature>